<name>A0A6L9U919_9HYPH</name>
<keyword evidence="3" id="KW-0067">ATP-binding</keyword>
<dbReference type="AlphaFoldDB" id="A0A6L9U919"/>
<dbReference type="Pfam" id="PF00176">
    <property type="entry name" value="SNF2-rel_dom"/>
    <property type="match status" value="1"/>
</dbReference>
<feature type="domain" description="SNF2 N-terminal" evidence="2">
    <location>
        <begin position="127"/>
        <end position="283"/>
    </location>
</feature>
<gene>
    <name evidence="3" type="ORF">GR212_15725</name>
</gene>
<dbReference type="Gene3D" id="3.40.50.300">
    <property type="entry name" value="P-loop containing nucleotide triphosphate hydrolases"/>
    <property type="match status" value="2"/>
</dbReference>
<evidence type="ECO:0000259" key="2">
    <source>
        <dbReference type="Pfam" id="PF00176"/>
    </source>
</evidence>
<dbReference type="PANTHER" id="PTHR45766">
    <property type="entry name" value="DNA ANNEALING HELICASE AND ENDONUCLEASE ZRANB3 FAMILY MEMBER"/>
    <property type="match status" value="1"/>
</dbReference>
<dbReference type="InterPro" id="IPR000330">
    <property type="entry name" value="SNF2_N"/>
</dbReference>
<evidence type="ECO:0000256" key="1">
    <source>
        <dbReference type="ARBA" id="ARBA00022801"/>
    </source>
</evidence>
<protein>
    <submittedName>
        <fullName evidence="3">ATP-dependent helicase</fullName>
    </submittedName>
</protein>
<dbReference type="GO" id="GO:0004386">
    <property type="term" value="F:helicase activity"/>
    <property type="evidence" value="ECO:0007669"/>
    <property type="project" value="UniProtKB-KW"/>
</dbReference>
<evidence type="ECO:0000313" key="4">
    <source>
        <dbReference type="Proteomes" id="UP000483035"/>
    </source>
</evidence>
<dbReference type="InterPro" id="IPR027417">
    <property type="entry name" value="P-loop_NTPase"/>
</dbReference>
<keyword evidence="3" id="KW-0347">Helicase</keyword>
<dbReference type="PANTHER" id="PTHR45766:SF6">
    <property type="entry name" value="SWI_SNF-RELATED MATRIX-ASSOCIATED ACTIN-DEPENDENT REGULATOR OF CHROMATIN SUBFAMILY A-LIKE PROTEIN 1"/>
    <property type="match status" value="1"/>
</dbReference>
<reference evidence="3 4" key="1">
    <citation type="submission" date="2019-12" db="EMBL/GenBank/DDBJ databases">
        <title>Rhizobium genotypes associated with high levels of biological nitrogen fixation by grain legumes in a temperate-maritime cropping system.</title>
        <authorList>
            <person name="Maluk M."/>
            <person name="Francesc Ferrando Molina F."/>
            <person name="Lopez Del Egido L."/>
            <person name="Lafos M."/>
            <person name="Langarica-Fuentes A."/>
            <person name="Gebre Yohannes G."/>
            <person name="Young M.W."/>
            <person name="Martin P."/>
            <person name="Gantlett R."/>
            <person name="Kenicer G."/>
            <person name="Hawes C."/>
            <person name="Begg G.S."/>
            <person name="Quilliam R.S."/>
            <person name="Squire G.R."/>
            <person name="Poole P.S."/>
            <person name="Young P.W."/>
            <person name="Iannetta P.M."/>
            <person name="James E.K."/>
        </authorList>
    </citation>
    <scope>NUCLEOTIDE SEQUENCE [LARGE SCALE GENOMIC DNA]</scope>
    <source>
        <strain evidence="3 4">JHI1118</strain>
    </source>
</reference>
<dbReference type="EMBL" id="WUEY01000006">
    <property type="protein sequence ID" value="NEI71028.1"/>
    <property type="molecule type" value="Genomic_DNA"/>
</dbReference>
<dbReference type="GO" id="GO:0005524">
    <property type="term" value="F:ATP binding"/>
    <property type="evidence" value="ECO:0007669"/>
    <property type="project" value="InterPro"/>
</dbReference>
<accession>A0A6L9U919</accession>
<proteinExistence type="predicted"/>
<dbReference type="GO" id="GO:0006281">
    <property type="term" value="P:DNA repair"/>
    <property type="evidence" value="ECO:0007669"/>
    <property type="project" value="TreeGrafter"/>
</dbReference>
<evidence type="ECO:0000313" key="3">
    <source>
        <dbReference type="EMBL" id="NEI71028.1"/>
    </source>
</evidence>
<keyword evidence="3" id="KW-0547">Nucleotide-binding</keyword>
<dbReference type="GO" id="GO:0016787">
    <property type="term" value="F:hydrolase activity"/>
    <property type="evidence" value="ECO:0007669"/>
    <property type="project" value="UniProtKB-KW"/>
</dbReference>
<sequence>MNAAEAPYGRLQLDGDRWVLSDVPPHVAIRLKNMFQRISKTQTKMFTLPASNEMSADLAWFMERYPFEMSASDARFLKRRVRSFNDDRASTEAILLPGWQAPPIRGFRPGRGLRFHQAQAFELVKRRGSLLLGDDVGFGKTWVAMARAMERRPAAVVVQSHLATQWVNKFIVPNTELTAHIIDGTQPYSLPAADTYIFRYSNIHGWTDVAATGYFKLVAYDEIQDLRTGDTSEKGRAARVFSENAEERLGLSATPVFNYGSEIWSIMSYIDADLLGPWEEFIREWCHMGAGGKWMVTDPDALGSYLREAGAFLRRVRDGRPINRIVVDVAYDHGEAAKTEDLARQLAMKVVEGSFGESGQAARELDALARRVTGMAKAKGVAAYAKILLSSGIPIILAGWHRDVYQIWLDELKEFKPLMYTGSETGRQKDKAVAAYLRRESDCFIISLRSGAGLDGLQERCATVIVGELDWSPQIYEQLFGRVDREGQKQTEITAIFCTCDFGSDPTIMSVNAVKRDQARGITDPGVGIIPVHTDVSHIKLLAQEYLERSNA</sequence>
<keyword evidence="1" id="KW-0378">Hydrolase</keyword>
<dbReference type="SUPFAM" id="SSF52540">
    <property type="entry name" value="P-loop containing nucleoside triphosphate hydrolases"/>
    <property type="match status" value="2"/>
</dbReference>
<dbReference type="GO" id="GO:0031297">
    <property type="term" value="P:replication fork processing"/>
    <property type="evidence" value="ECO:0007669"/>
    <property type="project" value="TreeGrafter"/>
</dbReference>
<dbReference type="Proteomes" id="UP000483035">
    <property type="component" value="Unassembled WGS sequence"/>
</dbReference>
<organism evidence="3 4">
    <name type="scientific">Rhizobium lusitanum</name>
    <dbReference type="NCBI Taxonomy" id="293958"/>
    <lineage>
        <taxon>Bacteria</taxon>
        <taxon>Pseudomonadati</taxon>
        <taxon>Pseudomonadota</taxon>
        <taxon>Alphaproteobacteria</taxon>
        <taxon>Hyphomicrobiales</taxon>
        <taxon>Rhizobiaceae</taxon>
        <taxon>Rhizobium/Agrobacterium group</taxon>
        <taxon>Rhizobium</taxon>
    </lineage>
</organism>
<dbReference type="RefSeq" id="WP_163987510.1">
    <property type="nucleotide sequence ID" value="NZ_WUEY01000006.1"/>
</dbReference>
<comment type="caution">
    <text evidence="3">The sequence shown here is derived from an EMBL/GenBank/DDBJ whole genome shotgun (WGS) entry which is preliminary data.</text>
</comment>